<keyword evidence="2" id="KW-1185">Reference proteome</keyword>
<dbReference type="OrthoDB" id="8794104at2"/>
<protein>
    <submittedName>
        <fullName evidence="1">Uncharacterized protein</fullName>
    </submittedName>
</protein>
<accession>A0A2A7UTH0</accession>
<evidence type="ECO:0000313" key="2">
    <source>
        <dbReference type="Proteomes" id="UP000220246"/>
    </source>
</evidence>
<organism evidence="1 2">
    <name type="scientific">Comamonas terrigena</name>
    <dbReference type="NCBI Taxonomy" id="32013"/>
    <lineage>
        <taxon>Bacteria</taxon>
        <taxon>Pseudomonadati</taxon>
        <taxon>Pseudomonadota</taxon>
        <taxon>Betaproteobacteria</taxon>
        <taxon>Burkholderiales</taxon>
        <taxon>Comamonadaceae</taxon>
        <taxon>Comamonas</taxon>
    </lineage>
</organism>
<dbReference type="STRING" id="1219032.GCA_001515545_02985"/>
<dbReference type="EMBL" id="PDEA01000001">
    <property type="protein sequence ID" value="PEH88563.1"/>
    <property type="molecule type" value="Genomic_DNA"/>
</dbReference>
<name>A0A2A7UTH0_COMTR</name>
<evidence type="ECO:0000313" key="1">
    <source>
        <dbReference type="EMBL" id="PEH88563.1"/>
    </source>
</evidence>
<sequence>MSASLPDLFAQFHACAAEALQQDNKWLVIDPVYDHMEQLAAQPLEQLLPQILQLIETYPTLDYGGPGPFGSLIEEHPLTAYTPALLASLQRQPSVQVMGWLDRAVRAEGLDLPCGPNPVRPADYAAVLEQLLHHPLASEECKAFAQDSLDDARQAIRP</sequence>
<gene>
    <name evidence="1" type="ORF">CRM82_08075</name>
</gene>
<dbReference type="GeneID" id="80800555"/>
<comment type="caution">
    <text evidence="1">The sequence shown here is derived from an EMBL/GenBank/DDBJ whole genome shotgun (WGS) entry which is preliminary data.</text>
</comment>
<dbReference type="RefSeq" id="WP_066539380.1">
    <property type="nucleotide sequence ID" value="NZ_PDEA01000001.1"/>
</dbReference>
<reference evidence="2" key="1">
    <citation type="submission" date="2017-09" db="EMBL/GenBank/DDBJ databases">
        <title>FDA dAtabase for Regulatory Grade micrObial Sequences (FDA-ARGOS): Supporting development and validation of Infectious Disease Dx tests.</title>
        <authorList>
            <person name="Minogue T."/>
            <person name="Wolcott M."/>
            <person name="Wasieloski L."/>
            <person name="Aguilar W."/>
            <person name="Moore D."/>
            <person name="Tallon L."/>
            <person name="Sadzewicz L."/>
            <person name="Ott S."/>
            <person name="Zhao X."/>
            <person name="Nagaraj S."/>
            <person name="Vavikolanu K."/>
            <person name="Aluvathingal J."/>
            <person name="Nadendla S."/>
            <person name="Sichtig H."/>
        </authorList>
    </citation>
    <scope>NUCLEOTIDE SEQUENCE [LARGE SCALE GENOMIC DNA]</scope>
    <source>
        <strain evidence="2">FDAARGOS_394</strain>
    </source>
</reference>
<dbReference type="AlphaFoldDB" id="A0A2A7UTH0"/>
<dbReference type="Proteomes" id="UP000220246">
    <property type="component" value="Unassembled WGS sequence"/>
</dbReference>
<proteinExistence type="predicted"/>